<sequence length="194" mass="21736">MRSLLTANGFEVAATARNGAEALMQFEMQRPELVLMDLQMPEMDGIETTRQIKKEYPEAKIVMLTAVEDEDSLLAALKAGAEGYLLKEMEPESFLRQLAGLAAGETPLAPGLAGRLLREFQQQRQREEAGGERELTERQTELLRLITRGLTYKEVADRLAIKEVTVKYHVKEILGKLRLANKAQLIAHAYKLGL</sequence>
<dbReference type="SUPFAM" id="SSF46894">
    <property type="entry name" value="C-terminal effector domain of the bipartite response regulators"/>
    <property type="match status" value="1"/>
</dbReference>
<dbReference type="InterPro" id="IPR039420">
    <property type="entry name" value="WalR-like"/>
</dbReference>
<keyword evidence="3" id="KW-0238">DNA-binding</keyword>
<dbReference type="PRINTS" id="PR00038">
    <property type="entry name" value="HTHLUXR"/>
</dbReference>
<feature type="domain" description="Response regulatory" evidence="7">
    <location>
        <begin position="1"/>
        <end position="102"/>
    </location>
</feature>
<protein>
    <submittedName>
        <fullName evidence="8">Response regulator transcription factor</fullName>
    </submittedName>
</protein>
<name>A0ABU3P4U9_9FIRM</name>
<evidence type="ECO:0000313" key="8">
    <source>
        <dbReference type="EMBL" id="MDT8903528.1"/>
    </source>
</evidence>
<evidence type="ECO:0000259" key="7">
    <source>
        <dbReference type="PROSITE" id="PS50110"/>
    </source>
</evidence>
<evidence type="ECO:0000256" key="1">
    <source>
        <dbReference type="ARBA" id="ARBA00022553"/>
    </source>
</evidence>
<evidence type="ECO:0000256" key="2">
    <source>
        <dbReference type="ARBA" id="ARBA00023015"/>
    </source>
</evidence>
<dbReference type="SMART" id="SM00421">
    <property type="entry name" value="HTH_LUXR"/>
    <property type="match status" value="1"/>
</dbReference>
<reference evidence="8 9" key="1">
    <citation type="submission" date="2023-07" db="EMBL/GenBank/DDBJ databases">
        <title>The novel representative of Negativicutes class, Anaeroselena agilis gen. nov. sp. nov.</title>
        <authorList>
            <person name="Prokofeva M.I."/>
            <person name="Elcheninov A.G."/>
            <person name="Klyukina A."/>
            <person name="Kublanov I.V."/>
            <person name="Frolov E.N."/>
            <person name="Podosokorskaya O.A."/>
        </authorList>
    </citation>
    <scope>NUCLEOTIDE SEQUENCE [LARGE SCALE GENOMIC DNA]</scope>
    <source>
        <strain evidence="8 9">4137-cl</strain>
    </source>
</reference>
<evidence type="ECO:0000256" key="4">
    <source>
        <dbReference type="ARBA" id="ARBA00023163"/>
    </source>
</evidence>
<organism evidence="8 9">
    <name type="scientific">Anaeroselena agilis</name>
    <dbReference type="NCBI Taxonomy" id="3063788"/>
    <lineage>
        <taxon>Bacteria</taxon>
        <taxon>Bacillati</taxon>
        <taxon>Bacillota</taxon>
        <taxon>Negativicutes</taxon>
        <taxon>Acetonemataceae</taxon>
        <taxon>Anaeroselena</taxon>
    </lineage>
</organism>
<accession>A0ABU3P4U9</accession>
<dbReference type="InterPro" id="IPR001789">
    <property type="entry name" value="Sig_transdc_resp-reg_receiver"/>
</dbReference>
<dbReference type="InterPro" id="IPR000792">
    <property type="entry name" value="Tscrpt_reg_LuxR_C"/>
</dbReference>
<dbReference type="PANTHER" id="PTHR43214">
    <property type="entry name" value="TWO-COMPONENT RESPONSE REGULATOR"/>
    <property type="match status" value="1"/>
</dbReference>
<dbReference type="InterPro" id="IPR016032">
    <property type="entry name" value="Sig_transdc_resp-reg_C-effctor"/>
</dbReference>
<feature type="domain" description="HTH luxR-type" evidence="6">
    <location>
        <begin position="128"/>
        <end position="193"/>
    </location>
</feature>
<evidence type="ECO:0000256" key="5">
    <source>
        <dbReference type="PROSITE-ProRule" id="PRU00169"/>
    </source>
</evidence>
<evidence type="ECO:0000259" key="6">
    <source>
        <dbReference type="PROSITE" id="PS50043"/>
    </source>
</evidence>
<evidence type="ECO:0000256" key="3">
    <source>
        <dbReference type="ARBA" id="ARBA00023125"/>
    </source>
</evidence>
<dbReference type="Pfam" id="PF00196">
    <property type="entry name" value="GerE"/>
    <property type="match status" value="1"/>
</dbReference>
<keyword evidence="4" id="KW-0804">Transcription</keyword>
<comment type="caution">
    <text evidence="8">The sequence shown here is derived from an EMBL/GenBank/DDBJ whole genome shotgun (WGS) entry which is preliminary data.</text>
</comment>
<dbReference type="Proteomes" id="UP001254848">
    <property type="component" value="Unassembled WGS sequence"/>
</dbReference>
<gene>
    <name evidence="8" type="ORF">Q4T40_20055</name>
</gene>
<keyword evidence="9" id="KW-1185">Reference proteome</keyword>
<keyword evidence="1 5" id="KW-0597">Phosphoprotein</keyword>
<feature type="modified residue" description="4-aspartylphosphate" evidence="5">
    <location>
        <position position="37"/>
    </location>
</feature>
<dbReference type="CDD" id="cd17535">
    <property type="entry name" value="REC_NarL-like"/>
    <property type="match status" value="1"/>
</dbReference>
<dbReference type="EMBL" id="JAUOZS010000001">
    <property type="protein sequence ID" value="MDT8903528.1"/>
    <property type="molecule type" value="Genomic_DNA"/>
</dbReference>
<dbReference type="SUPFAM" id="SSF52172">
    <property type="entry name" value="CheY-like"/>
    <property type="match status" value="1"/>
</dbReference>
<evidence type="ECO:0000313" key="9">
    <source>
        <dbReference type="Proteomes" id="UP001254848"/>
    </source>
</evidence>
<dbReference type="Gene3D" id="3.40.50.2300">
    <property type="match status" value="1"/>
</dbReference>
<dbReference type="SMART" id="SM00448">
    <property type="entry name" value="REC"/>
    <property type="match status" value="1"/>
</dbReference>
<dbReference type="PANTHER" id="PTHR43214:SF37">
    <property type="entry name" value="TRANSCRIPTIONAL REGULATORY PROTEIN YDFI"/>
    <property type="match status" value="1"/>
</dbReference>
<proteinExistence type="predicted"/>
<dbReference type="InterPro" id="IPR058245">
    <property type="entry name" value="NreC/VraR/RcsB-like_REC"/>
</dbReference>
<dbReference type="CDD" id="cd06170">
    <property type="entry name" value="LuxR_C_like"/>
    <property type="match status" value="1"/>
</dbReference>
<dbReference type="PROSITE" id="PS50110">
    <property type="entry name" value="RESPONSE_REGULATORY"/>
    <property type="match status" value="1"/>
</dbReference>
<dbReference type="PROSITE" id="PS50043">
    <property type="entry name" value="HTH_LUXR_2"/>
    <property type="match status" value="1"/>
</dbReference>
<dbReference type="Pfam" id="PF00072">
    <property type="entry name" value="Response_reg"/>
    <property type="match status" value="1"/>
</dbReference>
<keyword evidence="2" id="KW-0805">Transcription regulation</keyword>
<dbReference type="InterPro" id="IPR011006">
    <property type="entry name" value="CheY-like_superfamily"/>
</dbReference>